<evidence type="ECO:0000313" key="6">
    <source>
        <dbReference type="EMBL" id="RHG26397.1"/>
    </source>
</evidence>
<feature type="domain" description="N-acetyltransferase" evidence="3">
    <location>
        <begin position="7"/>
        <end position="143"/>
    </location>
</feature>
<dbReference type="Proteomes" id="UP000284112">
    <property type="component" value="Unassembled WGS sequence"/>
</dbReference>
<dbReference type="Proteomes" id="UP000261285">
    <property type="component" value="Unassembled WGS sequence"/>
</dbReference>
<evidence type="ECO:0000259" key="3">
    <source>
        <dbReference type="PROSITE" id="PS51186"/>
    </source>
</evidence>
<gene>
    <name evidence="6" type="ORF">DW265_06265</name>
    <name evidence="5" type="ORF">DW641_09180</name>
    <name evidence="4" type="ORF">DXB16_07830</name>
</gene>
<evidence type="ECO:0000313" key="7">
    <source>
        <dbReference type="Proteomes" id="UP000261285"/>
    </source>
</evidence>
<keyword evidence="1 4" id="KW-0808">Transferase</keyword>
<dbReference type="CDD" id="cd04301">
    <property type="entry name" value="NAT_SF"/>
    <property type="match status" value="1"/>
</dbReference>
<proteinExistence type="predicted"/>
<dbReference type="EMBL" id="QSVN01000006">
    <property type="protein sequence ID" value="RGO32739.1"/>
    <property type="molecule type" value="Genomic_DNA"/>
</dbReference>
<evidence type="ECO:0000313" key="8">
    <source>
        <dbReference type="Proteomes" id="UP000284095"/>
    </source>
</evidence>
<dbReference type="InterPro" id="IPR051556">
    <property type="entry name" value="N-term/lysine_N-AcTrnsfr"/>
</dbReference>
<sequence length="143" mass="16809">MKGNYIMKIDVCSKKEQDYIIERLVEYNLSQVEAKQKENFIDLSKKIGKDDKIVAGIVARMYCWNVVYVDTLWVDSSYRGKKLGSLLLEEVENDAKSKGAKLIHLDTFDFQAKEFYEKQGYIVFGILENCPEKHYRYYLKKVL</sequence>
<protein>
    <submittedName>
        <fullName evidence="4">GNAT family N-acetyltransferase</fullName>
    </submittedName>
</protein>
<dbReference type="Pfam" id="PF00583">
    <property type="entry name" value="Acetyltransf_1"/>
    <property type="match status" value="1"/>
</dbReference>
<dbReference type="PANTHER" id="PTHR42919">
    <property type="entry name" value="N-ALPHA-ACETYLTRANSFERASE"/>
    <property type="match status" value="1"/>
</dbReference>
<dbReference type="GO" id="GO:0016747">
    <property type="term" value="F:acyltransferase activity, transferring groups other than amino-acyl groups"/>
    <property type="evidence" value="ECO:0007669"/>
    <property type="project" value="InterPro"/>
</dbReference>
<dbReference type="PROSITE" id="PS51186">
    <property type="entry name" value="GNAT"/>
    <property type="match status" value="1"/>
</dbReference>
<name>A0A3E5GEF3_9FIRM</name>
<dbReference type="InterPro" id="IPR000182">
    <property type="entry name" value="GNAT_dom"/>
</dbReference>
<comment type="caution">
    <text evidence="4">The sequence shown here is derived from an EMBL/GenBank/DDBJ whole genome shotgun (WGS) entry which is preliminary data.</text>
</comment>
<keyword evidence="8" id="KW-1185">Reference proteome</keyword>
<evidence type="ECO:0000313" key="4">
    <source>
        <dbReference type="EMBL" id="RGO32739.1"/>
    </source>
</evidence>
<dbReference type="InterPro" id="IPR016181">
    <property type="entry name" value="Acyl_CoA_acyltransferase"/>
</dbReference>
<keyword evidence="2" id="KW-0012">Acyltransferase</keyword>
<dbReference type="Proteomes" id="UP000284095">
    <property type="component" value="Unassembled WGS sequence"/>
</dbReference>
<dbReference type="PANTHER" id="PTHR42919:SF8">
    <property type="entry name" value="N-ALPHA-ACETYLTRANSFERASE 50"/>
    <property type="match status" value="1"/>
</dbReference>
<dbReference type="EMBL" id="QRHW01000014">
    <property type="protein sequence ID" value="RHG07865.1"/>
    <property type="molecule type" value="Genomic_DNA"/>
</dbReference>
<evidence type="ECO:0000256" key="1">
    <source>
        <dbReference type="ARBA" id="ARBA00022679"/>
    </source>
</evidence>
<organism evidence="4 7">
    <name type="scientific">Dorea longicatena</name>
    <dbReference type="NCBI Taxonomy" id="88431"/>
    <lineage>
        <taxon>Bacteria</taxon>
        <taxon>Bacillati</taxon>
        <taxon>Bacillota</taxon>
        <taxon>Clostridia</taxon>
        <taxon>Lachnospirales</taxon>
        <taxon>Lachnospiraceae</taxon>
        <taxon>Dorea</taxon>
    </lineage>
</organism>
<dbReference type="SUPFAM" id="SSF55729">
    <property type="entry name" value="Acyl-CoA N-acyltransferases (Nat)"/>
    <property type="match status" value="1"/>
</dbReference>
<accession>A0A3E5GEF3</accession>
<evidence type="ECO:0000256" key="2">
    <source>
        <dbReference type="ARBA" id="ARBA00023315"/>
    </source>
</evidence>
<dbReference type="Gene3D" id="3.40.630.30">
    <property type="match status" value="1"/>
</dbReference>
<dbReference type="AlphaFoldDB" id="A0A3E5GEF3"/>
<dbReference type="EMBL" id="QRIC01000011">
    <property type="protein sequence ID" value="RHG26397.1"/>
    <property type="molecule type" value="Genomic_DNA"/>
</dbReference>
<reference evidence="7 8" key="1">
    <citation type="submission" date="2018-08" db="EMBL/GenBank/DDBJ databases">
        <title>A genome reference for cultivated species of the human gut microbiota.</title>
        <authorList>
            <person name="Zou Y."/>
            <person name="Xue W."/>
            <person name="Luo G."/>
        </authorList>
    </citation>
    <scope>NUCLEOTIDE SEQUENCE [LARGE SCALE GENOMIC DNA]</scope>
    <source>
        <strain evidence="6 8">AM22-22</strain>
        <strain evidence="5 9">AM23-13</strain>
        <strain evidence="4 7">OM02-16</strain>
    </source>
</reference>
<evidence type="ECO:0000313" key="9">
    <source>
        <dbReference type="Proteomes" id="UP000284112"/>
    </source>
</evidence>
<evidence type="ECO:0000313" key="5">
    <source>
        <dbReference type="EMBL" id="RHG07865.1"/>
    </source>
</evidence>